<dbReference type="InterPro" id="IPR050194">
    <property type="entry name" value="Glycosyltransferase_grp1"/>
</dbReference>
<name>A0A2M6WDT3_9BACT</name>
<comment type="caution">
    <text evidence="3">The sequence shown here is derived from an EMBL/GenBank/DDBJ whole genome shotgun (WGS) entry which is preliminary data.</text>
</comment>
<evidence type="ECO:0000259" key="2">
    <source>
        <dbReference type="Pfam" id="PF13439"/>
    </source>
</evidence>
<dbReference type="PANTHER" id="PTHR45947">
    <property type="entry name" value="SULFOQUINOVOSYL TRANSFERASE SQD2"/>
    <property type="match status" value="1"/>
</dbReference>
<evidence type="ECO:0000313" key="4">
    <source>
        <dbReference type="Proteomes" id="UP000228809"/>
    </source>
</evidence>
<dbReference type="Pfam" id="PF13439">
    <property type="entry name" value="Glyco_transf_4"/>
    <property type="match status" value="1"/>
</dbReference>
<dbReference type="GO" id="GO:0016758">
    <property type="term" value="F:hexosyltransferase activity"/>
    <property type="evidence" value="ECO:0007669"/>
    <property type="project" value="TreeGrafter"/>
</dbReference>
<organism evidence="3 4">
    <name type="scientific">Candidatus Kaiserbacteria bacterium CG10_big_fil_rev_8_21_14_0_10_49_17</name>
    <dbReference type="NCBI Taxonomy" id="1974609"/>
    <lineage>
        <taxon>Bacteria</taxon>
        <taxon>Candidatus Kaiseribacteriota</taxon>
    </lineage>
</organism>
<dbReference type="SUPFAM" id="SSF53756">
    <property type="entry name" value="UDP-Glycosyltransferase/glycogen phosphorylase"/>
    <property type="match status" value="1"/>
</dbReference>
<dbReference type="Pfam" id="PF00534">
    <property type="entry name" value="Glycos_transf_1"/>
    <property type="match status" value="1"/>
</dbReference>
<protein>
    <recommendedName>
        <fullName evidence="5">Glycosyl transferase family 1 domain-containing protein</fullName>
    </recommendedName>
</protein>
<reference evidence="4" key="1">
    <citation type="submission" date="2017-09" db="EMBL/GenBank/DDBJ databases">
        <title>Depth-based differentiation of microbial function through sediment-hosted aquifers and enrichment of novel symbionts in the deep terrestrial subsurface.</title>
        <authorList>
            <person name="Probst A.J."/>
            <person name="Ladd B."/>
            <person name="Jarett J.K."/>
            <person name="Geller-Mcgrath D.E."/>
            <person name="Sieber C.M.K."/>
            <person name="Emerson J.B."/>
            <person name="Anantharaman K."/>
            <person name="Thomas B.C."/>
            <person name="Malmstrom R."/>
            <person name="Stieglmeier M."/>
            <person name="Klingl A."/>
            <person name="Woyke T."/>
            <person name="Ryan C.M."/>
            <person name="Banfield J.F."/>
        </authorList>
    </citation>
    <scope>NUCLEOTIDE SEQUENCE [LARGE SCALE GENOMIC DNA]</scope>
</reference>
<evidence type="ECO:0000313" key="3">
    <source>
        <dbReference type="EMBL" id="PIT90960.1"/>
    </source>
</evidence>
<gene>
    <name evidence="3" type="ORF">COU17_03340</name>
</gene>
<dbReference type="Proteomes" id="UP000228809">
    <property type="component" value="Unassembled WGS sequence"/>
</dbReference>
<dbReference type="EMBL" id="PFBJ01000018">
    <property type="protein sequence ID" value="PIT90960.1"/>
    <property type="molecule type" value="Genomic_DNA"/>
</dbReference>
<dbReference type="CDD" id="cd03811">
    <property type="entry name" value="GT4_GT28_WabH-like"/>
    <property type="match status" value="1"/>
</dbReference>
<dbReference type="PANTHER" id="PTHR45947:SF3">
    <property type="entry name" value="SULFOQUINOVOSYL TRANSFERASE SQD2"/>
    <property type="match status" value="1"/>
</dbReference>
<dbReference type="AlphaFoldDB" id="A0A2M6WDT3"/>
<feature type="domain" description="Glycosyl transferase family 1" evidence="1">
    <location>
        <begin position="189"/>
        <end position="323"/>
    </location>
</feature>
<feature type="domain" description="Glycosyltransferase subfamily 4-like N-terminal" evidence="2">
    <location>
        <begin position="55"/>
        <end position="173"/>
    </location>
</feature>
<dbReference type="InterPro" id="IPR028098">
    <property type="entry name" value="Glyco_trans_4-like_N"/>
</dbReference>
<proteinExistence type="predicted"/>
<dbReference type="InterPro" id="IPR001296">
    <property type="entry name" value="Glyco_trans_1"/>
</dbReference>
<evidence type="ECO:0000259" key="1">
    <source>
        <dbReference type="Pfam" id="PF00534"/>
    </source>
</evidence>
<dbReference type="Gene3D" id="3.40.50.2000">
    <property type="entry name" value="Glycogen Phosphorylase B"/>
    <property type="match status" value="2"/>
</dbReference>
<accession>A0A2M6WDT3</accession>
<sequence>MRVVMISTDRKLFEEGSAVRARSKKYADALGELTIIVFAKEYFHFTEVSDGALRIIPTNSRSRIGYLFNAIAIGKTLSADVVSAQDPFETGFVGARIAKALNAKLQIQIHTDFLSPAFVALSPLNRLRIAVAGYVLQRADCIRVVSKRIADSLLRYKLTCPVSVLPIFVDVERIKNAPPSNMLRERYPKCKRVIVMASRLEPEKDIERAIRVFARLVENRDDIGLVIVGEGSEKERLKAMAEGYGISHQVVFEPWVEDLAPYYKSADLFLVTSKFEGYGMSIVEALAAGTPVLSSDVGVAGEAGAELYKTDEEMKEKIEAMLRENAIGELQNYPYTSEREYVERYLTLLTQCA</sequence>
<evidence type="ECO:0008006" key="5">
    <source>
        <dbReference type="Google" id="ProtNLM"/>
    </source>
</evidence>